<dbReference type="GO" id="GO:0000976">
    <property type="term" value="F:transcription cis-regulatory region binding"/>
    <property type="evidence" value="ECO:0007669"/>
    <property type="project" value="TreeGrafter"/>
</dbReference>
<dbReference type="EMBL" id="AZRN01000003">
    <property type="protein sequence ID" value="PNS01290.1"/>
    <property type="molecule type" value="Genomic_DNA"/>
</dbReference>
<dbReference type="PANTHER" id="PTHR30146:SF24">
    <property type="entry name" value="XYLOSE OPERON REGULATORY PROTEIN"/>
    <property type="match status" value="1"/>
</dbReference>
<name>A0A2K1PER9_9BACT</name>
<dbReference type="GO" id="GO:0003700">
    <property type="term" value="F:DNA-binding transcription factor activity"/>
    <property type="evidence" value="ECO:0007669"/>
    <property type="project" value="TreeGrafter"/>
</dbReference>
<dbReference type="Gene3D" id="3.40.50.2300">
    <property type="match status" value="2"/>
</dbReference>
<dbReference type="CDD" id="cd01392">
    <property type="entry name" value="HTH_LacI"/>
    <property type="match status" value="1"/>
</dbReference>
<protein>
    <submittedName>
        <fullName evidence="5">LacI family transcription regulator</fullName>
    </submittedName>
</protein>
<dbReference type="Pfam" id="PF00356">
    <property type="entry name" value="LacI"/>
    <property type="match status" value="1"/>
</dbReference>
<dbReference type="SMART" id="SM00354">
    <property type="entry name" value="HTH_LACI"/>
    <property type="match status" value="1"/>
</dbReference>
<organism evidence="5 6">
    <name type="scientific">Petrotoga mexicana DSM 14811</name>
    <dbReference type="NCBI Taxonomy" id="1122954"/>
    <lineage>
        <taxon>Bacteria</taxon>
        <taxon>Thermotogati</taxon>
        <taxon>Thermotogota</taxon>
        <taxon>Thermotogae</taxon>
        <taxon>Petrotogales</taxon>
        <taxon>Petrotogaceae</taxon>
        <taxon>Petrotoga</taxon>
    </lineage>
</organism>
<evidence type="ECO:0000313" key="5">
    <source>
        <dbReference type="EMBL" id="PNS01290.1"/>
    </source>
</evidence>
<dbReference type="InterPro" id="IPR028082">
    <property type="entry name" value="Peripla_BP_I"/>
</dbReference>
<comment type="caution">
    <text evidence="5">The sequence shown here is derived from an EMBL/GenBank/DDBJ whole genome shotgun (WGS) entry which is preliminary data.</text>
</comment>
<dbReference type="Gene3D" id="1.10.260.40">
    <property type="entry name" value="lambda repressor-like DNA-binding domains"/>
    <property type="match status" value="1"/>
</dbReference>
<dbReference type="PANTHER" id="PTHR30146">
    <property type="entry name" value="LACI-RELATED TRANSCRIPTIONAL REPRESSOR"/>
    <property type="match status" value="1"/>
</dbReference>
<accession>A0A2K1PER9</accession>
<dbReference type="Pfam" id="PF13377">
    <property type="entry name" value="Peripla_BP_3"/>
    <property type="match status" value="1"/>
</dbReference>
<dbReference type="PROSITE" id="PS50932">
    <property type="entry name" value="HTH_LACI_2"/>
    <property type="match status" value="1"/>
</dbReference>
<evidence type="ECO:0000256" key="1">
    <source>
        <dbReference type="ARBA" id="ARBA00023015"/>
    </source>
</evidence>
<keyword evidence="2" id="KW-0238">DNA-binding</keyword>
<dbReference type="InterPro" id="IPR010982">
    <property type="entry name" value="Lambda_DNA-bd_dom_sf"/>
</dbReference>
<dbReference type="Proteomes" id="UP000236604">
    <property type="component" value="Unassembled WGS sequence"/>
</dbReference>
<keyword evidence="1" id="KW-0805">Transcription regulation</keyword>
<sequence>MATIREIAKASGFSIATVSRVLSGSENVTEETRKKILKVIKELDYRRSQSIKGSSFRGIGVLVPDLKADYYGMVAEGIEEVLLRNHFEMFLSTYRHSLEKERDALEEFFARKVDGVIVCTTYQDEDCLEKFIEAGIPVVAVDRENSELKMDIVTIDNYDSSLKIAKYLYDMGHRKVLHVEGLMEVYSARERKQAFMDFAQKKEDFEVTFIPASFDVKDGYIAIKKYLDKYGKNFTAGFFANDWMALGGIKALKEAGFNYPEDVSIVGFDDSPLAKYLYPSLTTIRQPVYEMGLNAAKLLIEKLEGKNESKVKRRVILPTNLIIRDSVRKI</sequence>
<dbReference type="InterPro" id="IPR000843">
    <property type="entry name" value="HTH_LacI"/>
</dbReference>
<reference evidence="5 6" key="1">
    <citation type="submission" date="2013-12" db="EMBL/GenBank/DDBJ databases">
        <title>Comparative genomics of Petrotoga isolates.</title>
        <authorList>
            <person name="Nesbo C.L."/>
            <person name="Charchuk R."/>
            <person name="Chow K."/>
        </authorList>
    </citation>
    <scope>NUCLEOTIDE SEQUENCE [LARGE SCALE GENOMIC DNA]</scope>
    <source>
        <strain evidence="5 6">DSM 14811</strain>
    </source>
</reference>
<evidence type="ECO:0000259" key="4">
    <source>
        <dbReference type="PROSITE" id="PS50932"/>
    </source>
</evidence>
<evidence type="ECO:0000256" key="3">
    <source>
        <dbReference type="ARBA" id="ARBA00023163"/>
    </source>
</evidence>
<keyword evidence="6" id="KW-1185">Reference proteome</keyword>
<feature type="domain" description="HTH lacI-type" evidence="4">
    <location>
        <begin position="2"/>
        <end position="56"/>
    </location>
</feature>
<dbReference type="RefSeq" id="WP_103076243.1">
    <property type="nucleotide sequence ID" value="NZ_AZRN01000003.1"/>
</dbReference>
<evidence type="ECO:0000256" key="2">
    <source>
        <dbReference type="ARBA" id="ARBA00023125"/>
    </source>
</evidence>
<dbReference type="SUPFAM" id="SSF53822">
    <property type="entry name" value="Periplasmic binding protein-like I"/>
    <property type="match status" value="1"/>
</dbReference>
<dbReference type="SUPFAM" id="SSF47413">
    <property type="entry name" value="lambda repressor-like DNA-binding domains"/>
    <property type="match status" value="1"/>
</dbReference>
<evidence type="ECO:0000313" key="6">
    <source>
        <dbReference type="Proteomes" id="UP000236604"/>
    </source>
</evidence>
<gene>
    <name evidence="5" type="ORF">X927_00945</name>
</gene>
<dbReference type="AlphaFoldDB" id="A0A2K1PER9"/>
<dbReference type="InterPro" id="IPR046335">
    <property type="entry name" value="LacI/GalR-like_sensor"/>
</dbReference>
<keyword evidence="3" id="KW-0804">Transcription</keyword>
<proteinExistence type="predicted"/>